<dbReference type="OrthoDB" id="9950230at2759"/>
<dbReference type="Proteomes" id="UP000580879">
    <property type="component" value="Unassembled WGS sequence"/>
</dbReference>
<comment type="caution">
    <text evidence="1">The sequence shown here is derived from an EMBL/GenBank/DDBJ whole genome shotgun (WGS) entry which is preliminary data.</text>
</comment>
<dbReference type="PANTHER" id="PTHR10424:SF68">
    <property type="entry name" value="ENDOGENOUS RETROVIRUS GROUP 3 MEMBER 1 ENV POLYPROTEIN"/>
    <property type="match status" value="1"/>
</dbReference>
<dbReference type="AlphaFoldDB" id="A0A7K6RDS2"/>
<evidence type="ECO:0000313" key="1">
    <source>
        <dbReference type="EMBL" id="NWW83295.1"/>
    </source>
</evidence>
<dbReference type="InterPro" id="IPR018154">
    <property type="entry name" value="TLV/ENV_coat_polyprotein"/>
</dbReference>
<proteinExistence type="predicted"/>
<sequence length="58" mass="6383">MLNRIIRLQAVFEIISNKMATAFELVAQQLSNASAMAYQNCLALDYLLAEEGGVCGKF</sequence>
<evidence type="ECO:0000313" key="2">
    <source>
        <dbReference type="Proteomes" id="UP000580879"/>
    </source>
</evidence>
<dbReference type="EMBL" id="VZRZ01008805">
    <property type="protein sequence ID" value="NWW83295.1"/>
    <property type="molecule type" value="Genomic_DNA"/>
</dbReference>
<organism evidence="1 2">
    <name type="scientific">Climacteris rufus</name>
    <name type="common">rufous treecreeper</name>
    <dbReference type="NCBI Taxonomy" id="47695"/>
    <lineage>
        <taxon>Eukaryota</taxon>
        <taxon>Metazoa</taxon>
        <taxon>Chordata</taxon>
        <taxon>Craniata</taxon>
        <taxon>Vertebrata</taxon>
        <taxon>Euteleostomi</taxon>
        <taxon>Archelosauria</taxon>
        <taxon>Archosauria</taxon>
        <taxon>Dinosauria</taxon>
        <taxon>Saurischia</taxon>
        <taxon>Theropoda</taxon>
        <taxon>Coelurosauria</taxon>
        <taxon>Aves</taxon>
        <taxon>Neognathae</taxon>
        <taxon>Neoaves</taxon>
        <taxon>Telluraves</taxon>
        <taxon>Australaves</taxon>
        <taxon>Passeriformes</taxon>
        <taxon>Climacteridae</taxon>
        <taxon>Climacteris</taxon>
    </lineage>
</organism>
<dbReference type="Gene3D" id="1.10.287.210">
    <property type="match status" value="1"/>
</dbReference>
<name>A0A7K6RDS2_9PASS</name>
<feature type="non-terminal residue" evidence="1">
    <location>
        <position position="1"/>
    </location>
</feature>
<dbReference type="SUPFAM" id="SSF58069">
    <property type="entry name" value="Virus ectodomain"/>
    <property type="match status" value="1"/>
</dbReference>
<reference evidence="1 2" key="1">
    <citation type="submission" date="2019-09" db="EMBL/GenBank/DDBJ databases">
        <title>Bird 10,000 Genomes (B10K) Project - Family phase.</title>
        <authorList>
            <person name="Zhang G."/>
        </authorList>
    </citation>
    <scope>NUCLEOTIDE SEQUENCE [LARGE SCALE GENOMIC DNA]</scope>
    <source>
        <strain evidence="1">B10K-DU-029-53</strain>
    </source>
</reference>
<gene>
    <name evidence="1" type="primary">Erv31_7</name>
    <name evidence="1" type="ORF">CLIRUF_R15213</name>
</gene>
<dbReference type="PANTHER" id="PTHR10424">
    <property type="entry name" value="VIRAL ENVELOPE PROTEIN"/>
    <property type="match status" value="1"/>
</dbReference>
<protein>
    <submittedName>
        <fullName evidence="1">ENR1 protein</fullName>
    </submittedName>
</protein>
<feature type="non-terminal residue" evidence="1">
    <location>
        <position position="58"/>
    </location>
</feature>
<keyword evidence="2" id="KW-1185">Reference proteome</keyword>
<accession>A0A7K6RDS2</accession>